<dbReference type="Gene3D" id="3.40.50.2000">
    <property type="entry name" value="Glycogen Phosphorylase B"/>
    <property type="match status" value="2"/>
</dbReference>
<comment type="caution">
    <text evidence="3">The sequence shown here is derived from an EMBL/GenBank/DDBJ whole genome shotgun (WGS) entry which is preliminary data.</text>
</comment>
<feature type="domain" description="Glycosyl transferase family 1" evidence="1">
    <location>
        <begin position="265"/>
        <end position="418"/>
    </location>
</feature>
<dbReference type="InterPro" id="IPR001296">
    <property type="entry name" value="Glyco_trans_1"/>
</dbReference>
<dbReference type="PROSITE" id="PS51257">
    <property type="entry name" value="PROKAR_LIPOPROTEIN"/>
    <property type="match status" value="1"/>
</dbReference>
<dbReference type="OrthoDB" id="9795068at2"/>
<organism evidence="3 6">
    <name type="scientific">Leptospira langatensis</name>
    <dbReference type="NCBI Taxonomy" id="2484983"/>
    <lineage>
        <taxon>Bacteria</taxon>
        <taxon>Pseudomonadati</taxon>
        <taxon>Spirochaetota</taxon>
        <taxon>Spirochaetia</taxon>
        <taxon>Leptospirales</taxon>
        <taxon>Leptospiraceae</taxon>
        <taxon>Leptospira</taxon>
    </lineage>
</organism>
<dbReference type="Proteomes" id="UP000297273">
    <property type="component" value="Unassembled WGS sequence"/>
</dbReference>
<evidence type="ECO:0000313" key="4">
    <source>
        <dbReference type="EMBL" id="TGL43660.1"/>
    </source>
</evidence>
<gene>
    <name evidence="3" type="ORF">EHO57_03490</name>
    <name evidence="4" type="ORF">EHQ53_03260</name>
</gene>
<dbReference type="PANTHER" id="PTHR45947:SF3">
    <property type="entry name" value="SULFOQUINOVOSYL TRANSFERASE SQD2"/>
    <property type="match status" value="1"/>
</dbReference>
<dbReference type="RefSeq" id="WP_135642943.1">
    <property type="nucleotide sequence ID" value="NZ_RQER01000002.1"/>
</dbReference>
<name>A0A5F1ZZI8_9LEPT</name>
<dbReference type="SUPFAM" id="SSF53756">
    <property type="entry name" value="UDP-Glycosyltransferase/glycogen phosphorylase"/>
    <property type="match status" value="1"/>
</dbReference>
<dbReference type="Pfam" id="PF00534">
    <property type="entry name" value="Glycos_transf_1"/>
    <property type="match status" value="1"/>
</dbReference>
<dbReference type="PANTHER" id="PTHR45947">
    <property type="entry name" value="SULFOQUINOVOSYL TRANSFERASE SQD2"/>
    <property type="match status" value="1"/>
</dbReference>
<dbReference type="InterPro" id="IPR028098">
    <property type="entry name" value="Glyco_trans_4-like_N"/>
</dbReference>
<evidence type="ECO:0000259" key="2">
    <source>
        <dbReference type="Pfam" id="PF13439"/>
    </source>
</evidence>
<dbReference type="GO" id="GO:0016757">
    <property type="term" value="F:glycosyltransferase activity"/>
    <property type="evidence" value="ECO:0007669"/>
    <property type="project" value="InterPro"/>
</dbReference>
<evidence type="ECO:0000313" key="6">
    <source>
        <dbReference type="Proteomes" id="UP000297946"/>
    </source>
</evidence>
<dbReference type="Pfam" id="PF13439">
    <property type="entry name" value="Glyco_transf_4"/>
    <property type="match status" value="1"/>
</dbReference>
<dbReference type="EMBL" id="RQER01000002">
    <property type="protein sequence ID" value="TGK04180.1"/>
    <property type="molecule type" value="Genomic_DNA"/>
</dbReference>
<proteinExistence type="predicted"/>
<dbReference type="AlphaFoldDB" id="A0A5F1ZZI8"/>
<keyword evidence="3" id="KW-0808">Transferase</keyword>
<evidence type="ECO:0000313" key="3">
    <source>
        <dbReference type="EMBL" id="TGK04180.1"/>
    </source>
</evidence>
<keyword evidence="5" id="KW-1185">Reference proteome</keyword>
<dbReference type="EMBL" id="RQGC01000001">
    <property type="protein sequence ID" value="TGL43660.1"/>
    <property type="molecule type" value="Genomic_DNA"/>
</dbReference>
<reference evidence="5 6" key="2">
    <citation type="journal article" date="2019" name="PLoS Negl. Trop. Dis.">
        <title>Revisiting the worldwide diversity of Leptospira species in the environment.</title>
        <authorList>
            <person name="Vincent A.T."/>
            <person name="Schiettekatte O."/>
            <person name="Bourhy P."/>
            <person name="Veyrier F.J."/>
            <person name="Picardeau M."/>
        </authorList>
    </citation>
    <scope>NUCLEOTIDE SEQUENCE [LARGE SCALE GENOMIC DNA]</scope>
    <source>
        <strain evidence="5">201702690</strain>
        <strain evidence="3 6">SSW18</strain>
    </source>
</reference>
<reference evidence="4" key="1">
    <citation type="submission" date="2018-10" db="EMBL/GenBank/DDBJ databases">
        <authorList>
            <person name="Vincent A.T."/>
            <person name="Schiettekatte O."/>
            <person name="Bourhy P."/>
            <person name="Veyrier F.J."/>
            <person name="Picardeau M."/>
        </authorList>
    </citation>
    <scope>NUCLEOTIDE SEQUENCE</scope>
    <source>
        <strain evidence="4">201702690</strain>
    </source>
</reference>
<protein>
    <submittedName>
        <fullName evidence="3">Glycosyltransferase family 1 protein</fullName>
    </submittedName>
</protein>
<evidence type="ECO:0000259" key="1">
    <source>
        <dbReference type="Pfam" id="PF00534"/>
    </source>
</evidence>
<sequence>MRKGKIFMIGWEYPPNITGGLAVACKEIARNLALEGYEIDFLLPRLTGNEEQIEGVHLLDISSGWEELSESDRESLASSRQWIEVSERLQFSPYFTWKESASINHLDEDKMPAPGFVAVKEKERKTFLLPEIQGGYGKDLLRDIHWFAQFSAILARKSKPDLIHAHDWMTFPAGIAAKESTGAPLIVHVHATEFDRCGGSGNSEIRNIEEKGCRLADIVISVSEYTKGILIDQYGISESKIRVAHNGVNLEEASLTDSVEKPFFENPIVLFLGRMTHQKGPDYFVKAARKIANEIPEVKFVMAGSGDLHNRMVELAADLGLGAHFHYTGFLDSEKAHALYDMSSVFIMPSVSEPFGLTALEAMSHNKAVILSKQSGVSEVVDQCIKVDFWDIDRLAEETVCILKYGPLREEIGRRARSDVNKLTWSATAKKITQVYRSIL</sequence>
<dbReference type="CDD" id="cd03801">
    <property type="entry name" value="GT4_PimA-like"/>
    <property type="match status" value="1"/>
</dbReference>
<accession>A0A5F1ZZI8</accession>
<feature type="domain" description="Glycosyltransferase subfamily 4-like N-terminal" evidence="2">
    <location>
        <begin position="136"/>
        <end position="251"/>
    </location>
</feature>
<dbReference type="InterPro" id="IPR050194">
    <property type="entry name" value="Glycosyltransferase_grp1"/>
</dbReference>
<dbReference type="Proteomes" id="UP000297946">
    <property type="component" value="Unassembled WGS sequence"/>
</dbReference>
<evidence type="ECO:0000313" key="5">
    <source>
        <dbReference type="Proteomes" id="UP000297273"/>
    </source>
</evidence>